<dbReference type="InterPro" id="IPR011051">
    <property type="entry name" value="RmlC_Cupin_sf"/>
</dbReference>
<keyword evidence="3" id="KW-0456">Lyase</keyword>
<dbReference type="GO" id="GO:0050385">
    <property type="term" value="F:ureidoglycolate lyase activity"/>
    <property type="evidence" value="ECO:0007669"/>
    <property type="project" value="UniProtKB-EC"/>
</dbReference>
<dbReference type="GO" id="GO:0006144">
    <property type="term" value="P:purine nucleobase metabolic process"/>
    <property type="evidence" value="ECO:0007669"/>
    <property type="project" value="UniProtKB-KW"/>
</dbReference>
<proteinExistence type="predicted"/>
<accession>A0A6J7PWQ9</accession>
<dbReference type="PANTHER" id="PTHR35721">
    <property type="entry name" value="UREIDOGLYCOLATE HYDROLASE"/>
    <property type="match status" value="1"/>
</dbReference>
<dbReference type="AlphaFoldDB" id="A0A6J7PWQ9"/>
<evidence type="ECO:0000256" key="4">
    <source>
        <dbReference type="ARBA" id="ARBA00047684"/>
    </source>
</evidence>
<comment type="catalytic activity">
    <reaction evidence="4">
        <text>(S)-ureidoglycolate = urea + glyoxylate</text>
        <dbReference type="Rhea" id="RHEA:11304"/>
        <dbReference type="ChEBI" id="CHEBI:16199"/>
        <dbReference type="ChEBI" id="CHEBI:36655"/>
        <dbReference type="ChEBI" id="CHEBI:57296"/>
        <dbReference type="EC" id="4.3.2.3"/>
    </reaction>
</comment>
<sequence length="173" mass="18975">MTPERNLADRRLLVEPVTPDAFAPFGTVISASADGDVFGPRDARLHLDAGTPRFYVMQLQRRPFRFERITRHRNVTQCLASNDGSPWLLAVAPPGDADDPNAEPALDDIRGFCIPGGVAVALHRGTWHAGPYFEQETLGFFNLELADTNAVDHQNSDLVARFGHAAELVMSPV</sequence>
<dbReference type="Gene3D" id="2.60.120.480">
    <property type="entry name" value="Ureidoglycolate hydrolase"/>
    <property type="match status" value="1"/>
</dbReference>
<dbReference type="InterPro" id="IPR007247">
    <property type="entry name" value="Ureidogly_lyase"/>
</dbReference>
<dbReference type="InterPro" id="IPR024060">
    <property type="entry name" value="Ureidoglycolate_lyase_dom_sf"/>
</dbReference>
<dbReference type="GO" id="GO:0004848">
    <property type="term" value="F:ureidoglycolate hydrolase activity"/>
    <property type="evidence" value="ECO:0007669"/>
    <property type="project" value="InterPro"/>
</dbReference>
<name>A0A6J7PWQ9_9ZZZZ</name>
<dbReference type="GO" id="GO:0000256">
    <property type="term" value="P:allantoin catabolic process"/>
    <property type="evidence" value="ECO:0007669"/>
    <property type="project" value="InterPro"/>
</dbReference>
<dbReference type="EMBL" id="CAEZYR010000203">
    <property type="protein sequence ID" value="CAB4773535.1"/>
    <property type="molecule type" value="Genomic_DNA"/>
</dbReference>
<protein>
    <submittedName>
        <fullName evidence="7">Unannotated protein</fullName>
    </submittedName>
</protein>
<evidence type="ECO:0000313" key="6">
    <source>
        <dbReference type="EMBL" id="CAB4826604.1"/>
    </source>
</evidence>
<evidence type="ECO:0000313" key="7">
    <source>
        <dbReference type="EMBL" id="CAB5009045.1"/>
    </source>
</evidence>
<evidence type="ECO:0000313" key="5">
    <source>
        <dbReference type="EMBL" id="CAB4773535.1"/>
    </source>
</evidence>
<evidence type="ECO:0000256" key="3">
    <source>
        <dbReference type="ARBA" id="ARBA00023239"/>
    </source>
</evidence>
<dbReference type="EMBL" id="CAFABA010000034">
    <property type="protein sequence ID" value="CAB4826604.1"/>
    <property type="molecule type" value="Genomic_DNA"/>
</dbReference>
<evidence type="ECO:0000256" key="1">
    <source>
        <dbReference type="ARBA" id="ARBA00011738"/>
    </source>
</evidence>
<gene>
    <name evidence="5" type="ORF">UFOPK2754_03227</name>
    <name evidence="6" type="ORF">UFOPK3139_01072</name>
    <name evidence="7" type="ORF">UFOPK3967_02131</name>
</gene>
<comment type="subunit">
    <text evidence="1">Homodimer.</text>
</comment>
<evidence type="ECO:0000256" key="2">
    <source>
        <dbReference type="ARBA" id="ARBA00022631"/>
    </source>
</evidence>
<keyword evidence="2" id="KW-0659">Purine metabolism</keyword>
<reference evidence="7" key="1">
    <citation type="submission" date="2020-05" db="EMBL/GenBank/DDBJ databases">
        <authorList>
            <person name="Chiriac C."/>
            <person name="Salcher M."/>
            <person name="Ghai R."/>
            <person name="Kavagutti S V."/>
        </authorList>
    </citation>
    <scope>NUCLEOTIDE SEQUENCE</scope>
</reference>
<dbReference type="PANTHER" id="PTHR35721:SF1">
    <property type="entry name" value="UREIDOGLYCOLATE HYDROLASE"/>
    <property type="match status" value="1"/>
</dbReference>
<dbReference type="Pfam" id="PF04115">
    <property type="entry name" value="Ureidogly_lyase"/>
    <property type="match status" value="1"/>
</dbReference>
<dbReference type="EMBL" id="CAFBOS010000150">
    <property type="protein sequence ID" value="CAB5009045.1"/>
    <property type="molecule type" value="Genomic_DNA"/>
</dbReference>
<organism evidence="7">
    <name type="scientific">freshwater metagenome</name>
    <dbReference type="NCBI Taxonomy" id="449393"/>
    <lineage>
        <taxon>unclassified sequences</taxon>
        <taxon>metagenomes</taxon>
        <taxon>ecological metagenomes</taxon>
    </lineage>
</organism>
<dbReference type="SUPFAM" id="SSF51182">
    <property type="entry name" value="RmlC-like cupins"/>
    <property type="match status" value="1"/>
</dbReference>